<proteinExistence type="predicted"/>
<protein>
    <submittedName>
        <fullName evidence="2">Uncharacterized protein</fullName>
    </submittedName>
</protein>
<organism evidence="2 3">
    <name type="scientific">Oceanimonas baumannii</name>
    <dbReference type="NCBI Taxonomy" id="129578"/>
    <lineage>
        <taxon>Bacteria</taxon>
        <taxon>Pseudomonadati</taxon>
        <taxon>Pseudomonadota</taxon>
        <taxon>Gammaproteobacteria</taxon>
        <taxon>Aeromonadales</taxon>
        <taxon>Aeromonadaceae</taxon>
        <taxon>Oceanimonas</taxon>
    </lineage>
</organism>
<reference evidence="2 3" key="1">
    <citation type="submission" date="2019-03" db="EMBL/GenBank/DDBJ databases">
        <title>Genomic Encyclopedia of Archaeal and Bacterial Type Strains, Phase II (KMG-II): from individual species to whole genera.</title>
        <authorList>
            <person name="Goeker M."/>
        </authorList>
    </citation>
    <scope>NUCLEOTIDE SEQUENCE [LARGE SCALE GENOMIC DNA]</scope>
    <source>
        <strain evidence="2 3">DSM 15594</strain>
    </source>
</reference>
<name>A0ABY2EVN6_9GAMM</name>
<dbReference type="Pfam" id="PF22352">
    <property type="entry name" value="K319L-like_PKD"/>
    <property type="match status" value="1"/>
</dbReference>
<dbReference type="Gene3D" id="2.60.40.3010">
    <property type="match status" value="1"/>
</dbReference>
<sequence length="205" mass="21049">MSGLLTACGGSSGDGEKTPLSQPQNKVSSVRAGPDKTVSELSNIVLSGSGSDSDGRISGYSWNQTTGTRVFIQNPGSAATSFKAPAVVTDEQLTLQLTITDNEGAISSDSLVVTVTLSTPEEAALALELASQNTGYLSGAVNLPPVPDDSKAKATVAGVDSNRNGTTELPLSCLYCIVLDTQARKNAFYGSLTPSTRNLGAESCE</sequence>
<feature type="compositionally biased region" description="Polar residues" evidence="1">
    <location>
        <begin position="19"/>
        <end position="28"/>
    </location>
</feature>
<keyword evidence="3" id="KW-1185">Reference proteome</keyword>
<dbReference type="EMBL" id="SODO01000015">
    <property type="protein sequence ID" value="TDW56311.1"/>
    <property type="molecule type" value="Genomic_DNA"/>
</dbReference>
<accession>A0ABY2EVN6</accession>
<evidence type="ECO:0000313" key="3">
    <source>
        <dbReference type="Proteomes" id="UP000295058"/>
    </source>
</evidence>
<comment type="caution">
    <text evidence="2">The sequence shown here is derived from an EMBL/GenBank/DDBJ whole genome shotgun (WGS) entry which is preliminary data.</text>
</comment>
<evidence type="ECO:0000313" key="2">
    <source>
        <dbReference type="EMBL" id="TDW56311.1"/>
    </source>
</evidence>
<evidence type="ECO:0000256" key="1">
    <source>
        <dbReference type="SAM" id="MobiDB-lite"/>
    </source>
</evidence>
<dbReference type="Proteomes" id="UP000295058">
    <property type="component" value="Unassembled WGS sequence"/>
</dbReference>
<feature type="region of interest" description="Disordered" evidence="1">
    <location>
        <begin position="1"/>
        <end position="35"/>
    </location>
</feature>
<gene>
    <name evidence="2" type="ORF">LY04_03114</name>
</gene>